<sequence length="639" mass="72692">MAKRRTTTCVDSLEYKIYAAARDNMSLTLYALLCQKTPDQVRQLLNHWTDEDDQKTTPLIIASKNGHDKVVQMLMNFYDVDVEQTGTVKFDGFVIEGASPLWCASGAGHFQVVKLLLDHSADVNCPTSTNSTPLRAACFDGRLDIVKYLILRGADIHIPNKYKNTCLMIACYKGHQDVVKYLLESGADPNSRAHCGATALHFASERGFLQIVKDVVVFKGELLPNDQGMTPLHIAAESSQADVVEYFISRPLCSHLDRIEALELLGASYANDKDNYDIDKCYHYWWLAMHERYKNPEHILQKSLLPPIEAYGNHIESESIEELERIKDNHNAIHMEALVMRERILGENNSEIPHPIVFRGAVFADAARFDRCTALWLRALRLHQRNDRNIAKDLMRFAQVFSQMIHIGVQVQFSLAMEIFDHMLTELNRDLIRTSSPYDTEDEKDFTVELLELNIHTSLYLLSILNLIKQTKSEDFRLCQSVYRFNRFSLRLSETGYSPLHMACDEKTLVDDFHVNDVVRFPGDSLVVLLTKCGANVNAVDANGNSPLHTIVRYNRPISDFLTLHNIIVTLLESGCHSDQANSNGETPMDWSTTGVAEIILRTRRKLSLKCIAARAVKKYKINYKKQIPLTLEDFIAMH</sequence>
<feature type="repeat" description="ANK" evidence="6">
    <location>
        <begin position="129"/>
        <end position="161"/>
    </location>
</feature>
<dbReference type="Pfam" id="PF12796">
    <property type="entry name" value="Ank_2"/>
    <property type="match status" value="2"/>
</dbReference>
<accession>A0AAD9K4Y5</accession>
<comment type="pathway">
    <text evidence="1">Protein modification; protein ubiquitination.</text>
</comment>
<feature type="repeat" description="ANK" evidence="6">
    <location>
        <begin position="227"/>
        <end position="250"/>
    </location>
</feature>
<feature type="repeat" description="ANK" evidence="6">
    <location>
        <begin position="162"/>
        <end position="194"/>
    </location>
</feature>
<comment type="caution">
    <text evidence="7">The sequence shown here is derived from an EMBL/GenBank/DDBJ whole genome shotgun (WGS) entry which is preliminary data.</text>
</comment>
<evidence type="ECO:0000256" key="3">
    <source>
        <dbReference type="ARBA" id="ARBA00022786"/>
    </source>
</evidence>
<dbReference type="SUPFAM" id="SSF48403">
    <property type="entry name" value="Ankyrin repeat"/>
    <property type="match status" value="1"/>
</dbReference>
<evidence type="ECO:0000256" key="1">
    <source>
        <dbReference type="ARBA" id="ARBA00004906"/>
    </source>
</evidence>
<keyword evidence="2" id="KW-0677">Repeat</keyword>
<dbReference type="PROSITE" id="PS50297">
    <property type="entry name" value="ANK_REP_REGION"/>
    <property type="match status" value="4"/>
</dbReference>
<proteinExistence type="inferred from homology"/>
<keyword evidence="8" id="KW-1185">Reference proteome</keyword>
<dbReference type="FunFam" id="1.25.40.20:FF:000264">
    <property type="entry name" value="Fem-1 homolog B"/>
    <property type="match status" value="1"/>
</dbReference>
<gene>
    <name evidence="7" type="ORF">LSH36_58g18086</name>
</gene>
<dbReference type="AlphaFoldDB" id="A0AAD9K4Y5"/>
<dbReference type="SMART" id="SM00248">
    <property type="entry name" value="ANK"/>
    <property type="match status" value="8"/>
</dbReference>
<dbReference type="InterPro" id="IPR036770">
    <property type="entry name" value="Ankyrin_rpt-contain_sf"/>
</dbReference>
<feature type="repeat" description="ANK" evidence="6">
    <location>
        <begin position="96"/>
        <end position="128"/>
    </location>
</feature>
<dbReference type="GO" id="GO:0003006">
    <property type="term" value="P:developmental process involved in reproduction"/>
    <property type="evidence" value="ECO:0007669"/>
    <property type="project" value="UniProtKB-ARBA"/>
</dbReference>
<dbReference type="InterPro" id="IPR002110">
    <property type="entry name" value="Ankyrin_rpt"/>
</dbReference>
<evidence type="ECO:0000313" key="7">
    <source>
        <dbReference type="EMBL" id="KAK2164864.1"/>
    </source>
</evidence>
<evidence type="ECO:0000256" key="6">
    <source>
        <dbReference type="PROSITE-ProRule" id="PRU00023"/>
    </source>
</evidence>
<evidence type="ECO:0000256" key="4">
    <source>
        <dbReference type="ARBA" id="ARBA00023043"/>
    </source>
</evidence>
<dbReference type="GO" id="GO:0043161">
    <property type="term" value="P:proteasome-mediated ubiquitin-dependent protein catabolic process"/>
    <property type="evidence" value="ECO:0007669"/>
    <property type="project" value="UniProtKB-ARBA"/>
</dbReference>
<evidence type="ECO:0000256" key="5">
    <source>
        <dbReference type="ARBA" id="ARBA00038500"/>
    </source>
</evidence>
<organism evidence="7 8">
    <name type="scientific">Paralvinella palmiformis</name>
    <dbReference type="NCBI Taxonomy" id="53620"/>
    <lineage>
        <taxon>Eukaryota</taxon>
        <taxon>Metazoa</taxon>
        <taxon>Spiralia</taxon>
        <taxon>Lophotrochozoa</taxon>
        <taxon>Annelida</taxon>
        <taxon>Polychaeta</taxon>
        <taxon>Sedentaria</taxon>
        <taxon>Canalipalpata</taxon>
        <taxon>Terebellida</taxon>
        <taxon>Terebelliformia</taxon>
        <taxon>Alvinellidae</taxon>
        <taxon>Paralvinella</taxon>
    </lineage>
</organism>
<name>A0AAD9K4Y5_9ANNE</name>
<dbReference type="Proteomes" id="UP001208570">
    <property type="component" value="Unassembled WGS sequence"/>
</dbReference>
<keyword evidence="4 6" id="KW-0040">ANK repeat</keyword>
<dbReference type="EMBL" id="JAODUP010000058">
    <property type="protein sequence ID" value="KAK2164864.1"/>
    <property type="molecule type" value="Genomic_DNA"/>
</dbReference>
<comment type="similarity">
    <text evidence="5">Belongs to the fem-1 family.</text>
</comment>
<dbReference type="Pfam" id="PF00023">
    <property type="entry name" value="Ank"/>
    <property type="match status" value="1"/>
</dbReference>
<evidence type="ECO:0000313" key="8">
    <source>
        <dbReference type="Proteomes" id="UP001208570"/>
    </source>
</evidence>
<keyword evidence="3" id="KW-0833">Ubl conjugation pathway</keyword>
<dbReference type="PANTHER" id="PTHR24188">
    <property type="entry name" value="ANKYRIN REPEAT PROTEIN"/>
    <property type="match status" value="1"/>
</dbReference>
<dbReference type="PRINTS" id="PR01415">
    <property type="entry name" value="ANKYRIN"/>
</dbReference>
<evidence type="ECO:0000256" key="2">
    <source>
        <dbReference type="ARBA" id="ARBA00022737"/>
    </source>
</evidence>
<reference evidence="7" key="1">
    <citation type="journal article" date="2023" name="Mol. Biol. Evol.">
        <title>Third-Generation Sequencing Reveals the Adaptive Role of the Epigenome in Three Deep-Sea Polychaetes.</title>
        <authorList>
            <person name="Perez M."/>
            <person name="Aroh O."/>
            <person name="Sun Y."/>
            <person name="Lan Y."/>
            <person name="Juniper S.K."/>
            <person name="Young C.R."/>
            <person name="Angers B."/>
            <person name="Qian P.Y."/>
        </authorList>
    </citation>
    <scope>NUCLEOTIDE SEQUENCE</scope>
    <source>
        <strain evidence="7">P08H-3</strain>
    </source>
</reference>
<dbReference type="Gene3D" id="1.25.40.20">
    <property type="entry name" value="Ankyrin repeat-containing domain"/>
    <property type="match status" value="3"/>
</dbReference>
<dbReference type="PANTHER" id="PTHR24188:SF29">
    <property type="entry name" value="GH09064P"/>
    <property type="match status" value="1"/>
</dbReference>
<protein>
    <submittedName>
        <fullName evidence="7">Uncharacterized protein</fullName>
    </submittedName>
</protein>
<dbReference type="PROSITE" id="PS50088">
    <property type="entry name" value="ANK_REPEAT"/>
    <property type="match status" value="4"/>
</dbReference>